<dbReference type="STRING" id="4781.A0A0P1AQ92"/>
<organism evidence="4 5">
    <name type="scientific">Plasmopara halstedii</name>
    <name type="common">Downy mildew of sunflower</name>
    <dbReference type="NCBI Taxonomy" id="4781"/>
    <lineage>
        <taxon>Eukaryota</taxon>
        <taxon>Sar</taxon>
        <taxon>Stramenopiles</taxon>
        <taxon>Oomycota</taxon>
        <taxon>Peronosporomycetes</taxon>
        <taxon>Peronosporales</taxon>
        <taxon>Peronosporaceae</taxon>
        <taxon>Plasmopara</taxon>
    </lineage>
</organism>
<keyword evidence="1" id="KW-0175">Coiled coil</keyword>
<feature type="region of interest" description="Disordered" evidence="2">
    <location>
        <begin position="91"/>
        <end position="157"/>
    </location>
</feature>
<evidence type="ECO:0000313" key="4">
    <source>
        <dbReference type="EMBL" id="CEG43741.1"/>
    </source>
</evidence>
<dbReference type="Gene3D" id="2.20.70.10">
    <property type="match status" value="4"/>
</dbReference>
<reference evidence="5" key="1">
    <citation type="submission" date="2014-09" db="EMBL/GenBank/DDBJ databases">
        <authorList>
            <person name="Sharma Rahul"/>
            <person name="Thines Marco"/>
        </authorList>
    </citation>
    <scope>NUCLEOTIDE SEQUENCE [LARGE SCALE GENOMIC DNA]</scope>
</reference>
<dbReference type="EMBL" id="CCYD01000810">
    <property type="protein sequence ID" value="CEG43741.1"/>
    <property type="molecule type" value="Genomic_DNA"/>
</dbReference>
<dbReference type="OMA" id="DYWAKAG"/>
<dbReference type="PROSITE" id="PS01159">
    <property type="entry name" value="WW_DOMAIN_1"/>
    <property type="match status" value="3"/>
</dbReference>
<keyword evidence="5" id="KW-1185">Reference proteome</keyword>
<dbReference type="PROSITE" id="PS50020">
    <property type="entry name" value="WW_DOMAIN_2"/>
    <property type="match status" value="4"/>
</dbReference>
<dbReference type="PANTHER" id="PTHR47852:SF2">
    <property type="entry name" value="WW DOMAIN-CONTAINING PROTEIN"/>
    <property type="match status" value="1"/>
</dbReference>
<evidence type="ECO:0000256" key="1">
    <source>
        <dbReference type="SAM" id="Coils"/>
    </source>
</evidence>
<feature type="domain" description="WW" evidence="3">
    <location>
        <begin position="14"/>
        <end position="42"/>
    </location>
</feature>
<evidence type="ECO:0000256" key="2">
    <source>
        <dbReference type="SAM" id="MobiDB-lite"/>
    </source>
</evidence>
<feature type="domain" description="WW" evidence="3">
    <location>
        <begin position="263"/>
        <end position="297"/>
    </location>
</feature>
<feature type="coiled-coil region" evidence="1">
    <location>
        <begin position="371"/>
        <end position="398"/>
    </location>
</feature>
<accession>A0A0P1AQ92</accession>
<proteinExistence type="predicted"/>
<dbReference type="GeneID" id="36409089"/>
<dbReference type="CDD" id="cd00201">
    <property type="entry name" value="WW"/>
    <property type="match status" value="4"/>
</dbReference>
<evidence type="ECO:0000313" key="5">
    <source>
        <dbReference type="Proteomes" id="UP000054928"/>
    </source>
</evidence>
<sequence length="417" mass="47980">MTSANPECNDDCKWQKHVDIKSGSTYYFNIHTGESSWEAPARLKTLQVQDTAHDATTNWREYVDDESGMTYYHDETSGESRWDKPENFCPSQTIRKKCSDNEPEEQVASERRDNEISREIDTTEQNVQLQEIKDKLPVDSIPKSTEKDSGTATDASQKSQQWVKYVDAASNKPYYYNANTGKTQWDKPEKLDETAVAPTASGMTAEYQAYLNRMRTDHLTRVTQQVLDPSGNLTKLNAILNEIDGQPSSNKASDEKNDADLSRTLKSEWQQHFDAQTQRYYYHNVVTGVTQWAKPDAPIVSGLSDWIPPQVPEANSTSADTVKNSGEQYVARAKFNRLTGKYEQLGGDDYWKNAGIATDRAGRQMSHFFDMTELERNREEARRRKEQLKRRNIDWKKIAAEKKAKKRKQRNEWLFID</sequence>
<dbReference type="Pfam" id="PF00397">
    <property type="entry name" value="WW"/>
    <property type="match status" value="4"/>
</dbReference>
<protein>
    <submittedName>
        <fullName evidence="4">Predicted Rho GTPase-activating protein</fullName>
    </submittedName>
</protein>
<dbReference type="Proteomes" id="UP000054928">
    <property type="component" value="Unassembled WGS sequence"/>
</dbReference>
<feature type="domain" description="WW" evidence="3">
    <location>
        <begin position="53"/>
        <end position="87"/>
    </location>
</feature>
<dbReference type="SMART" id="SM00456">
    <property type="entry name" value="WW"/>
    <property type="match status" value="4"/>
</dbReference>
<evidence type="ECO:0000259" key="3">
    <source>
        <dbReference type="PROSITE" id="PS50020"/>
    </source>
</evidence>
<dbReference type="InterPro" id="IPR036020">
    <property type="entry name" value="WW_dom_sf"/>
</dbReference>
<dbReference type="SUPFAM" id="SSF51045">
    <property type="entry name" value="WW domain"/>
    <property type="match status" value="4"/>
</dbReference>
<feature type="domain" description="WW" evidence="3">
    <location>
        <begin position="156"/>
        <end position="190"/>
    </location>
</feature>
<dbReference type="InterPro" id="IPR001202">
    <property type="entry name" value="WW_dom"/>
</dbReference>
<name>A0A0P1AQ92_PLAHL</name>
<dbReference type="OrthoDB" id="207369at2759"/>
<dbReference type="RefSeq" id="XP_024580110.1">
    <property type="nucleotide sequence ID" value="XM_024729765.1"/>
</dbReference>
<dbReference type="AlphaFoldDB" id="A0A0P1AQ92"/>
<dbReference type="PANTHER" id="PTHR47852">
    <property type="entry name" value="OS06G0298400 PROTEIN"/>
    <property type="match status" value="1"/>
</dbReference>
<feature type="compositionally biased region" description="Basic and acidic residues" evidence="2">
    <location>
        <begin position="108"/>
        <end position="121"/>
    </location>
</feature>